<dbReference type="InterPro" id="IPR029300">
    <property type="entry name" value="CEP170_C"/>
</dbReference>
<dbReference type="InterPro" id="IPR008984">
    <property type="entry name" value="SMAD_FHA_dom_sf"/>
</dbReference>
<protein>
    <recommendedName>
        <fullName evidence="3">FHA domain-containing protein</fullName>
    </recommendedName>
</protein>
<sequence length="978" mass="105435">MEFRPLHGARAFISPETDRQKKSGFWPEKDAKRKKDFYKGPPTKVRGRTGLMSAKMSVTSWFLVSSSGTRHRLPRELIFVGRDECELMLQSRSVDKQHAVINYDQDRDEHWVKDLGSLNGTFVNDVRIPDQRYVTLKLNDVIRFGYDILPGAYPPPRPLHPHGNGCPVTHPPPLPPLSPRPPSPCYPGSRWEPLGPSQGPRGVKLSSSAEAATYRTPLYGQPSWWGEDDGGSLPEDRHQDEPCPGEAWGDGDLTGTPAGFRAPSEPQIYSFRREPSYFEIPTKETPPPRPPEAPVHEAPTRDAEPGGGGAGPVQSHACFTIEFDDCSPGKLKIKDHVTKFLRQRRPPGKEATPVEVVSAETKVADWLVQNDPSLLPRAGPGDDRHSTKSDLPVHARTLKGHKHEDGTQSDSEDPLAKVAGAPGVPTEASGEQARLQRQIKRDPQELLHNQQAFVIEFFDEDTPRKKRSQSFTHTPPGDPRLDRRRGPGPADRDRPAAPAPARGTGSSSGPQRAGSLKREKTEERLGSPSPATRAAARPFGSREKPPSPPAAQDLGGVSLSSARERLSEKQRRPLGPVDTGHGEPARRLAARRGHGPRGSPDWPAEDRDSSLAHPPSADTVTSDHETPGATGAARPGTRRKPMAPPPPTAAAREEQGRGSAGVQKSQQALTRSNSLSTPRATRASRLRRARLGDASDTEAADGERGPPANQEPAGRPAAEQAKKLSRLDILAMPRKRAGSFTGPSDSDAAPTRAGFSGRSVELYCPGRKPTTMAEARPTARKATNAAAVPRQPFSRARPGSARYSSPTTQTPRAGSSGRARPRAPGLRDTDDEGEEPDPYGFIVQTAEIAEIARLSQTLVKDVATLAREIHDVAGDGDSPGSPGPARSPSLNNVPSTPASTISAREELVQRIPEASLNFQKVPPGSLGPRDLDQNMNDRCEDALANKTRPRNREEAGAPRPGSPSGRGGAGPPGQRAPC</sequence>
<feature type="domain" description="FHA" evidence="3">
    <location>
        <begin position="78"/>
        <end position="128"/>
    </location>
</feature>
<evidence type="ECO:0000256" key="1">
    <source>
        <dbReference type="ARBA" id="ARBA00010436"/>
    </source>
</evidence>
<reference evidence="4" key="1">
    <citation type="submission" date="2019-10" db="EMBL/GenBank/DDBJ databases">
        <title>The sequence and de novo assembly of the wild yak genome.</title>
        <authorList>
            <person name="Liu Y."/>
        </authorList>
    </citation>
    <scope>NUCLEOTIDE SEQUENCE [LARGE SCALE GENOMIC DNA]</scope>
    <source>
        <strain evidence="4">WY2019</strain>
    </source>
</reference>
<feature type="compositionally biased region" description="Basic and acidic residues" evidence="2">
    <location>
        <begin position="929"/>
        <end position="943"/>
    </location>
</feature>
<dbReference type="PROSITE" id="PS50006">
    <property type="entry name" value="FHA_DOMAIN"/>
    <property type="match status" value="1"/>
</dbReference>
<evidence type="ECO:0000313" key="4">
    <source>
        <dbReference type="EMBL" id="MXQ87428.1"/>
    </source>
</evidence>
<feature type="compositionally biased region" description="Basic and acidic residues" evidence="2">
    <location>
        <begin position="16"/>
        <end position="33"/>
    </location>
</feature>
<dbReference type="Gene3D" id="2.60.200.20">
    <property type="match status" value="1"/>
</dbReference>
<proteinExistence type="inferred from homology"/>
<feature type="region of interest" description="Disordered" evidence="2">
    <location>
        <begin position="371"/>
        <end position="841"/>
    </location>
</feature>
<dbReference type="PANTHER" id="PTHR15715:SF18">
    <property type="entry name" value="CENTROSOMAL PROTEIN OF 170 KDA PROTEIN B"/>
    <property type="match status" value="1"/>
</dbReference>
<evidence type="ECO:0000256" key="2">
    <source>
        <dbReference type="SAM" id="MobiDB-lite"/>
    </source>
</evidence>
<accession>A0A6B0RB30</accession>
<dbReference type="SUPFAM" id="SSF49879">
    <property type="entry name" value="SMAD/FHA domain"/>
    <property type="match status" value="1"/>
</dbReference>
<feature type="compositionally biased region" description="Basic and acidic residues" evidence="2">
    <location>
        <begin position="479"/>
        <end position="495"/>
    </location>
</feature>
<organism evidence="4 5">
    <name type="scientific">Bos mutus</name>
    <name type="common">wild yak</name>
    <dbReference type="NCBI Taxonomy" id="72004"/>
    <lineage>
        <taxon>Eukaryota</taxon>
        <taxon>Metazoa</taxon>
        <taxon>Chordata</taxon>
        <taxon>Craniata</taxon>
        <taxon>Vertebrata</taxon>
        <taxon>Euteleostomi</taxon>
        <taxon>Mammalia</taxon>
        <taxon>Eutheria</taxon>
        <taxon>Laurasiatheria</taxon>
        <taxon>Artiodactyla</taxon>
        <taxon>Ruminantia</taxon>
        <taxon>Pecora</taxon>
        <taxon>Bovidae</taxon>
        <taxon>Bovinae</taxon>
        <taxon>Bos</taxon>
    </lineage>
</organism>
<evidence type="ECO:0000313" key="5">
    <source>
        <dbReference type="Proteomes" id="UP000322234"/>
    </source>
</evidence>
<feature type="compositionally biased region" description="Pro residues" evidence="2">
    <location>
        <begin position="284"/>
        <end position="293"/>
    </location>
</feature>
<dbReference type="EMBL" id="VBQZ03000038">
    <property type="protein sequence ID" value="MXQ87428.1"/>
    <property type="molecule type" value="Genomic_DNA"/>
</dbReference>
<feature type="compositionally biased region" description="Basic and acidic residues" evidence="2">
    <location>
        <begin position="516"/>
        <end position="525"/>
    </location>
</feature>
<feature type="compositionally biased region" description="Basic and acidic residues" evidence="2">
    <location>
        <begin position="380"/>
        <end position="393"/>
    </location>
</feature>
<dbReference type="AlphaFoldDB" id="A0A6B0RB30"/>
<dbReference type="SMART" id="SM00240">
    <property type="entry name" value="FHA"/>
    <property type="match status" value="1"/>
</dbReference>
<feature type="compositionally biased region" description="Low complexity" evidence="2">
    <location>
        <begin position="527"/>
        <end position="538"/>
    </location>
</feature>
<feature type="compositionally biased region" description="Basic and acidic residues" evidence="2">
    <location>
        <begin position="294"/>
        <end position="304"/>
    </location>
</feature>
<dbReference type="InterPro" id="IPR000253">
    <property type="entry name" value="FHA_dom"/>
</dbReference>
<feature type="region of interest" description="Disordered" evidence="2">
    <location>
        <begin position="914"/>
        <end position="978"/>
    </location>
</feature>
<feature type="region of interest" description="Disordered" evidence="2">
    <location>
        <begin position="870"/>
        <end position="902"/>
    </location>
</feature>
<comment type="similarity">
    <text evidence="1">Belongs to the CEP170 family.</text>
</comment>
<feature type="compositionally biased region" description="Low complexity" evidence="2">
    <location>
        <begin position="875"/>
        <end position="889"/>
    </location>
</feature>
<keyword evidence="5" id="KW-1185">Reference proteome</keyword>
<dbReference type="Pfam" id="PF00498">
    <property type="entry name" value="FHA"/>
    <property type="match status" value="1"/>
</dbReference>
<dbReference type="Pfam" id="PF15308">
    <property type="entry name" value="CEP170_C"/>
    <property type="match status" value="1"/>
</dbReference>
<comment type="caution">
    <text evidence="4">The sequence shown here is derived from an EMBL/GenBank/DDBJ whole genome shotgun (WGS) entry which is preliminary data.</text>
</comment>
<dbReference type="InterPro" id="IPR051176">
    <property type="entry name" value="Cent_Immune-Sig_Mod"/>
</dbReference>
<feature type="compositionally biased region" description="Low complexity" evidence="2">
    <location>
        <begin position="811"/>
        <end position="824"/>
    </location>
</feature>
<feature type="compositionally biased region" description="Polar residues" evidence="2">
    <location>
        <begin position="890"/>
        <end position="902"/>
    </location>
</feature>
<evidence type="ECO:0000259" key="3">
    <source>
        <dbReference type="PROSITE" id="PS50006"/>
    </source>
</evidence>
<feature type="region of interest" description="Disordered" evidence="2">
    <location>
        <begin position="160"/>
        <end position="204"/>
    </location>
</feature>
<name>A0A6B0RB30_9CETA</name>
<feature type="compositionally biased region" description="Polar residues" evidence="2">
    <location>
        <begin position="662"/>
        <end position="675"/>
    </location>
</feature>
<feature type="region of interest" description="Disordered" evidence="2">
    <location>
        <begin position="279"/>
        <end position="313"/>
    </location>
</feature>
<feature type="region of interest" description="Disordered" evidence="2">
    <location>
        <begin position="220"/>
        <end position="241"/>
    </location>
</feature>
<gene>
    <name evidence="4" type="ORF">E5288_WYG000102</name>
</gene>
<dbReference type="PANTHER" id="PTHR15715">
    <property type="entry name" value="CENTROSOMAL PROTEIN OF 170 KDA"/>
    <property type="match status" value="1"/>
</dbReference>
<dbReference type="Proteomes" id="UP000322234">
    <property type="component" value="Unassembled WGS sequence"/>
</dbReference>
<feature type="region of interest" description="Disordered" evidence="2">
    <location>
        <begin position="1"/>
        <end position="42"/>
    </location>
</feature>
<feature type="compositionally biased region" description="Pro residues" evidence="2">
    <location>
        <begin position="169"/>
        <end position="185"/>
    </location>
</feature>
<feature type="compositionally biased region" description="Basic and acidic residues" evidence="2">
    <location>
        <begin position="562"/>
        <end position="571"/>
    </location>
</feature>